<feature type="compositionally biased region" description="Basic and acidic residues" evidence="1">
    <location>
        <begin position="115"/>
        <end position="126"/>
    </location>
</feature>
<dbReference type="PANTHER" id="PTHR40572">
    <property type="entry name" value="PROTEIN BAX"/>
    <property type="match status" value="1"/>
</dbReference>
<dbReference type="InterPro" id="IPR002901">
    <property type="entry name" value="MGlyc_endo_b_GlcNAc-like_dom"/>
</dbReference>
<evidence type="ECO:0000256" key="1">
    <source>
        <dbReference type="SAM" id="MobiDB-lite"/>
    </source>
</evidence>
<feature type="region of interest" description="Disordered" evidence="1">
    <location>
        <begin position="107"/>
        <end position="127"/>
    </location>
</feature>
<dbReference type="AlphaFoldDB" id="A0A255XJW7"/>
<dbReference type="PANTHER" id="PTHR40572:SF1">
    <property type="entry name" value="PROTEIN BAX"/>
    <property type="match status" value="1"/>
</dbReference>
<dbReference type="Proteomes" id="UP000216361">
    <property type="component" value="Unassembled WGS sequence"/>
</dbReference>
<dbReference type="OrthoDB" id="9788155at2"/>
<evidence type="ECO:0000313" key="4">
    <source>
        <dbReference type="Proteomes" id="UP000216361"/>
    </source>
</evidence>
<dbReference type="Pfam" id="PF01832">
    <property type="entry name" value="Glucosaminidase"/>
    <property type="match status" value="1"/>
</dbReference>
<protein>
    <recommendedName>
        <fullName evidence="2">Mannosyl-glycoprotein endo-beta-N-acetylglucosamidase-like domain-containing protein</fullName>
    </recommendedName>
</protein>
<evidence type="ECO:0000259" key="2">
    <source>
        <dbReference type="SMART" id="SM00047"/>
    </source>
</evidence>
<sequence>MREEAETLAVSPPEKRFWRPLLGLLALESAVATLILIAGHPPRPPAAVTIHLPPAPLLAKKQFVPPPSELAALAEQRHAPVPLTPLQAFARLKPLVEPATAALSVDRIGPTPFTPRRDPFRPEPRLPDALPVDRAIVNPRPRETEATWLLAARDRLDPAPPPVAAPPDETPGQTAWVDPDQTLAYDLSEPAPLLLAQRADPIPDAALRDQAELLPGPNVPPLSESLRAVAELVALREELHGLPPGADPLVRTRALLADALVPGGYKDQDLSGFRGVEMFDYAALQLQRRSASRPARATPRFGIEPYAGAFTVSAVSPPKPELLSRSAVGSTAKLLSLFDAHDYDTALESEVPGVFLARLPHDLPHAVDPQERKGVFVRSVLPHLLHVNEHLLETRRRILKLAGRVETGELTDEDRAFVTAVLTEFRLDRWSLPELLKRVDIVPPSLALAQAAEESGWGTSNLARDGNALFGMVMWVRDADGRQVRRQRPYADLAEGVASYIRNLNTHFAYAGFRDQRARLRLSGKEISGPALMASLGRYSERGQDYVRSVNSLLAYNNLHVLDSARLRLASAETEPTP</sequence>
<comment type="caution">
    <text evidence="3">The sequence shown here is derived from an EMBL/GenBank/DDBJ whole genome shotgun (WGS) entry which is preliminary data.</text>
</comment>
<feature type="domain" description="Mannosyl-glycoprotein endo-beta-N-acetylglucosamidase-like" evidence="2">
    <location>
        <begin position="427"/>
        <end position="547"/>
    </location>
</feature>
<organism evidence="3 4">
    <name type="scientific">Elstera cyanobacteriorum</name>
    <dbReference type="NCBI Taxonomy" id="2022747"/>
    <lineage>
        <taxon>Bacteria</taxon>
        <taxon>Pseudomonadati</taxon>
        <taxon>Pseudomonadota</taxon>
        <taxon>Alphaproteobacteria</taxon>
        <taxon>Rhodospirillales</taxon>
        <taxon>Rhodospirillaceae</taxon>
        <taxon>Elstera</taxon>
    </lineage>
</organism>
<evidence type="ECO:0000313" key="3">
    <source>
        <dbReference type="EMBL" id="OYQ17276.1"/>
    </source>
</evidence>
<dbReference type="SMART" id="SM00047">
    <property type="entry name" value="LYZ2"/>
    <property type="match status" value="1"/>
</dbReference>
<accession>A0A255XJW7</accession>
<dbReference type="GO" id="GO:0004040">
    <property type="term" value="F:amidase activity"/>
    <property type="evidence" value="ECO:0007669"/>
    <property type="project" value="InterPro"/>
</dbReference>
<proteinExistence type="predicted"/>
<dbReference type="Gene3D" id="1.10.530.10">
    <property type="match status" value="1"/>
</dbReference>
<gene>
    <name evidence="3" type="ORF">CHR90_14990</name>
</gene>
<dbReference type="InterPro" id="IPR053195">
    <property type="entry name" value="Bax-like"/>
</dbReference>
<dbReference type="RefSeq" id="WP_094409874.1">
    <property type="nucleotide sequence ID" value="NZ_BMJZ01000005.1"/>
</dbReference>
<dbReference type="EMBL" id="NOXS01000034">
    <property type="protein sequence ID" value="OYQ17276.1"/>
    <property type="molecule type" value="Genomic_DNA"/>
</dbReference>
<keyword evidence="4" id="KW-1185">Reference proteome</keyword>
<name>A0A255XJW7_9PROT</name>
<reference evidence="3 4" key="1">
    <citation type="submission" date="2017-07" db="EMBL/GenBank/DDBJ databases">
        <title>Elstera cyanobacteriorum sp. nov., a novel bacterium isolated from cyanobacterial aggregates in a eutrophic lake.</title>
        <authorList>
            <person name="Cai H."/>
        </authorList>
    </citation>
    <scope>NUCLEOTIDE SEQUENCE [LARGE SCALE GENOMIC DNA]</scope>
    <source>
        <strain evidence="3 4">TH019</strain>
    </source>
</reference>